<reference evidence="2" key="1">
    <citation type="submission" date="2023-10" db="EMBL/GenBank/DDBJ databases">
        <authorList>
            <person name="Chen Y."/>
            <person name="Shah S."/>
            <person name="Dougan E. K."/>
            <person name="Thang M."/>
            <person name="Chan C."/>
        </authorList>
    </citation>
    <scope>NUCLEOTIDE SEQUENCE [LARGE SCALE GENOMIC DNA]</scope>
</reference>
<feature type="compositionally biased region" description="Basic and acidic residues" evidence="1">
    <location>
        <begin position="451"/>
        <end position="460"/>
    </location>
</feature>
<evidence type="ECO:0000313" key="3">
    <source>
        <dbReference type="Proteomes" id="UP001189429"/>
    </source>
</evidence>
<protein>
    <submittedName>
        <fullName evidence="2">Uncharacterized protein</fullName>
    </submittedName>
</protein>
<feature type="compositionally biased region" description="Low complexity" evidence="1">
    <location>
        <begin position="394"/>
        <end position="405"/>
    </location>
</feature>
<feature type="region of interest" description="Disordered" evidence="1">
    <location>
        <begin position="565"/>
        <end position="705"/>
    </location>
</feature>
<evidence type="ECO:0000256" key="1">
    <source>
        <dbReference type="SAM" id="MobiDB-lite"/>
    </source>
</evidence>
<evidence type="ECO:0000313" key="2">
    <source>
        <dbReference type="EMBL" id="CAK0903712.1"/>
    </source>
</evidence>
<feature type="compositionally biased region" description="Basic and acidic residues" evidence="1">
    <location>
        <begin position="367"/>
        <end position="379"/>
    </location>
</feature>
<feature type="compositionally biased region" description="Low complexity" evidence="1">
    <location>
        <begin position="661"/>
        <end position="679"/>
    </location>
</feature>
<dbReference type="EMBL" id="CAUYUJ010021281">
    <property type="protein sequence ID" value="CAK0903712.1"/>
    <property type="molecule type" value="Genomic_DNA"/>
</dbReference>
<feature type="compositionally biased region" description="Basic residues" evidence="1">
    <location>
        <begin position="632"/>
        <end position="646"/>
    </location>
</feature>
<name>A0ABN9XUL4_9DINO</name>
<feature type="compositionally biased region" description="Basic and acidic residues" evidence="1">
    <location>
        <begin position="168"/>
        <end position="183"/>
    </location>
</feature>
<feature type="compositionally biased region" description="Polar residues" evidence="1">
    <location>
        <begin position="151"/>
        <end position="163"/>
    </location>
</feature>
<gene>
    <name evidence="2" type="ORF">PCOR1329_LOCUS79938</name>
</gene>
<feature type="region of interest" description="Disordered" evidence="1">
    <location>
        <begin position="1"/>
        <end position="247"/>
    </location>
</feature>
<feature type="compositionally biased region" description="Low complexity" evidence="1">
    <location>
        <begin position="114"/>
        <end position="133"/>
    </location>
</feature>
<comment type="caution">
    <text evidence="2">The sequence shown here is derived from an EMBL/GenBank/DDBJ whole genome shotgun (WGS) entry which is preliminary data.</text>
</comment>
<keyword evidence="3" id="KW-1185">Reference proteome</keyword>
<sequence>MGCASSKPRASGPSAARRAGVPAQASSSADSPAVPAQKLPSVAPPAGAADKPEHTDEPERTACGPPALPAPLRPPGQQRGDGAEAKASRSPGRSLSAAPEVLAGAPSPRPPSKASTLSQQSRSSQQTRSSLASVAVEHAGGRLPTRPLEADTSTGTQSSQASVISEDAGEHQTARPPEKDTPPETRTSQASVVVEHAGGHQTSRPLEKDLPPETRSRQASAVIENADGQHTSRPPERDLPPATRTSQASALIELAGGRLSSGPPEADWEAQSSLVSAVVEDAGGHQTSRAPEKDLSPATRSNRAGALIVEPAGDGLSSEPPEAGWEAPSSQAGTVIEPAGGRLSSRPPEPDWEAQSIHASTVVEDADGQHTSRPPERDLPPATRSSQASALIELPGGRLSSGPPGADWEPQPNQVSAVVEDAGWHQTSRAPERDLPPATRSSRAELPLETQTHRASDLGEHAGGGLSLRPPGEGLPGETPSSQAHVDIELAGGDTASKASKPASLLLGLGDADQSKGAAPERSASRGSRRLTWGGTSYKDPSSDHHLGFAATGEERMVPMRVLSESWGPPRTIDSAPKDEAPAAEGECWSPVAMGTASKPEREQAEASSFDSSEEEILPTPGRSADAGNTASRRRLKRVVRLKTVRRAGADGASNGAALLGSRRAPPASGRSSRVSSRSGAGGVPETPRMSRTRVGRSAGLSPRD</sequence>
<organism evidence="2 3">
    <name type="scientific">Prorocentrum cordatum</name>
    <dbReference type="NCBI Taxonomy" id="2364126"/>
    <lineage>
        <taxon>Eukaryota</taxon>
        <taxon>Sar</taxon>
        <taxon>Alveolata</taxon>
        <taxon>Dinophyceae</taxon>
        <taxon>Prorocentrales</taxon>
        <taxon>Prorocentraceae</taxon>
        <taxon>Prorocentrum</taxon>
    </lineage>
</organism>
<feature type="compositionally biased region" description="Basic and acidic residues" evidence="1">
    <location>
        <begin position="205"/>
        <end position="216"/>
    </location>
</feature>
<feature type="compositionally biased region" description="Basic and acidic residues" evidence="1">
    <location>
        <begin position="50"/>
        <end position="60"/>
    </location>
</feature>
<proteinExistence type="predicted"/>
<dbReference type="Proteomes" id="UP001189429">
    <property type="component" value="Unassembled WGS sequence"/>
</dbReference>
<accession>A0ABN9XUL4</accession>
<feature type="region of interest" description="Disordered" evidence="1">
    <location>
        <begin position="278"/>
        <end position="547"/>
    </location>
</feature>
<feature type="compositionally biased region" description="Low complexity" evidence="1">
    <location>
        <begin position="1"/>
        <end position="37"/>
    </location>
</feature>